<protein>
    <recommendedName>
        <fullName evidence="2">histidine kinase</fullName>
        <ecNumber evidence="2">2.7.13.3</ecNumber>
    </recommendedName>
</protein>
<dbReference type="NCBIfam" id="TIGR00229">
    <property type="entry name" value="sensory_box"/>
    <property type="match status" value="1"/>
</dbReference>
<dbReference type="PANTHER" id="PTHR43047">
    <property type="entry name" value="TWO-COMPONENT HISTIDINE PROTEIN KINASE"/>
    <property type="match status" value="1"/>
</dbReference>
<dbReference type="InterPro" id="IPR003594">
    <property type="entry name" value="HATPase_dom"/>
</dbReference>
<dbReference type="Gene3D" id="3.30.450.40">
    <property type="match status" value="1"/>
</dbReference>
<evidence type="ECO:0000256" key="7">
    <source>
        <dbReference type="SAM" id="MobiDB-lite"/>
    </source>
</evidence>
<dbReference type="Pfam" id="PF01590">
    <property type="entry name" value="GAF"/>
    <property type="match status" value="1"/>
</dbReference>
<evidence type="ECO:0000256" key="6">
    <source>
        <dbReference type="PROSITE-ProRule" id="PRU00169"/>
    </source>
</evidence>
<dbReference type="Pfam" id="PF00072">
    <property type="entry name" value="Response_reg"/>
    <property type="match status" value="1"/>
</dbReference>
<dbReference type="InterPro" id="IPR035965">
    <property type="entry name" value="PAS-like_dom_sf"/>
</dbReference>
<dbReference type="SUPFAM" id="SSF47384">
    <property type="entry name" value="Homodimeric domain of signal transducing histidine kinase"/>
    <property type="match status" value="1"/>
</dbReference>
<evidence type="ECO:0000313" key="13">
    <source>
        <dbReference type="Proteomes" id="UP000183104"/>
    </source>
</evidence>
<dbReference type="GO" id="GO:0005886">
    <property type="term" value="C:plasma membrane"/>
    <property type="evidence" value="ECO:0007669"/>
    <property type="project" value="UniProtKB-ARBA"/>
</dbReference>
<feature type="modified residue" description="4-aspartylphosphate" evidence="6">
    <location>
        <position position="626"/>
    </location>
</feature>
<feature type="region of interest" description="Disordered" evidence="7">
    <location>
        <begin position="1"/>
        <end position="27"/>
    </location>
</feature>
<dbReference type="SMART" id="SM00091">
    <property type="entry name" value="PAS"/>
    <property type="match status" value="1"/>
</dbReference>
<dbReference type="SMART" id="SM00448">
    <property type="entry name" value="REC"/>
    <property type="match status" value="1"/>
</dbReference>
<dbReference type="InterPro" id="IPR036890">
    <property type="entry name" value="HATPase_C_sf"/>
</dbReference>
<dbReference type="OrthoDB" id="9816309at2"/>
<dbReference type="SMART" id="SM00388">
    <property type="entry name" value="HisKA"/>
    <property type="match status" value="1"/>
</dbReference>
<dbReference type="SUPFAM" id="SSF55781">
    <property type="entry name" value="GAF domain-like"/>
    <property type="match status" value="1"/>
</dbReference>
<dbReference type="InterPro" id="IPR001610">
    <property type="entry name" value="PAC"/>
</dbReference>
<dbReference type="EC" id="2.7.13.3" evidence="2"/>
<dbReference type="CDD" id="cd00130">
    <property type="entry name" value="PAS"/>
    <property type="match status" value="1"/>
</dbReference>
<evidence type="ECO:0000259" key="9">
    <source>
        <dbReference type="PROSITE" id="PS50110"/>
    </source>
</evidence>
<evidence type="ECO:0000259" key="10">
    <source>
        <dbReference type="PROSITE" id="PS50112"/>
    </source>
</evidence>
<feature type="domain" description="Response regulatory" evidence="9">
    <location>
        <begin position="577"/>
        <end position="690"/>
    </location>
</feature>
<dbReference type="PROSITE" id="PS50109">
    <property type="entry name" value="HIS_KIN"/>
    <property type="match status" value="1"/>
</dbReference>
<feature type="domain" description="Histidine kinase" evidence="8">
    <location>
        <begin position="339"/>
        <end position="558"/>
    </location>
</feature>
<dbReference type="EMBL" id="FMUN01000006">
    <property type="protein sequence ID" value="SCY47154.1"/>
    <property type="molecule type" value="Genomic_DNA"/>
</dbReference>
<dbReference type="PROSITE" id="PS50113">
    <property type="entry name" value="PAC"/>
    <property type="match status" value="1"/>
</dbReference>
<dbReference type="Pfam" id="PF00512">
    <property type="entry name" value="HisKA"/>
    <property type="match status" value="1"/>
</dbReference>
<dbReference type="InterPro" id="IPR011006">
    <property type="entry name" value="CheY-like_superfamily"/>
</dbReference>
<dbReference type="InterPro" id="IPR004358">
    <property type="entry name" value="Sig_transdc_His_kin-like_C"/>
</dbReference>
<evidence type="ECO:0000256" key="2">
    <source>
        <dbReference type="ARBA" id="ARBA00012438"/>
    </source>
</evidence>
<dbReference type="SUPFAM" id="SSF55874">
    <property type="entry name" value="ATPase domain of HSP90 chaperone/DNA topoisomerase II/histidine kinase"/>
    <property type="match status" value="1"/>
</dbReference>
<evidence type="ECO:0000256" key="5">
    <source>
        <dbReference type="ARBA" id="ARBA00022777"/>
    </source>
</evidence>
<dbReference type="FunFam" id="3.30.565.10:FF:000006">
    <property type="entry name" value="Sensor histidine kinase WalK"/>
    <property type="match status" value="1"/>
</dbReference>
<dbReference type="InterPro" id="IPR000014">
    <property type="entry name" value="PAS"/>
</dbReference>
<dbReference type="GO" id="GO:0009927">
    <property type="term" value="F:histidine phosphotransfer kinase activity"/>
    <property type="evidence" value="ECO:0007669"/>
    <property type="project" value="TreeGrafter"/>
</dbReference>
<dbReference type="PROSITE" id="PS50112">
    <property type="entry name" value="PAS"/>
    <property type="match status" value="1"/>
</dbReference>
<evidence type="ECO:0000256" key="1">
    <source>
        <dbReference type="ARBA" id="ARBA00000085"/>
    </source>
</evidence>
<evidence type="ECO:0000259" key="11">
    <source>
        <dbReference type="PROSITE" id="PS50113"/>
    </source>
</evidence>
<name>A0A1G5G6Q3_9GAMM</name>
<keyword evidence="5" id="KW-0418">Kinase</keyword>
<keyword evidence="13" id="KW-1185">Reference proteome</keyword>
<dbReference type="InterPro" id="IPR003018">
    <property type="entry name" value="GAF"/>
</dbReference>
<proteinExistence type="predicted"/>
<organism evidence="12 13">
    <name type="scientific">Thiohalorhabdus denitrificans</name>
    <dbReference type="NCBI Taxonomy" id="381306"/>
    <lineage>
        <taxon>Bacteria</taxon>
        <taxon>Pseudomonadati</taxon>
        <taxon>Pseudomonadota</taxon>
        <taxon>Gammaproteobacteria</taxon>
        <taxon>Thiohalorhabdales</taxon>
        <taxon>Thiohalorhabdaceae</taxon>
        <taxon>Thiohalorhabdus</taxon>
    </lineage>
</organism>
<dbReference type="SMART" id="SM00065">
    <property type="entry name" value="GAF"/>
    <property type="match status" value="1"/>
</dbReference>
<dbReference type="InterPro" id="IPR000700">
    <property type="entry name" value="PAS-assoc_C"/>
</dbReference>
<dbReference type="Gene3D" id="1.10.287.130">
    <property type="match status" value="1"/>
</dbReference>
<accession>A0A1G5G6Q3</accession>
<dbReference type="SUPFAM" id="SSF52172">
    <property type="entry name" value="CheY-like"/>
    <property type="match status" value="1"/>
</dbReference>
<evidence type="ECO:0000313" key="12">
    <source>
        <dbReference type="EMBL" id="SCY47154.1"/>
    </source>
</evidence>
<dbReference type="InterPro" id="IPR005467">
    <property type="entry name" value="His_kinase_dom"/>
</dbReference>
<dbReference type="InterPro" id="IPR003661">
    <property type="entry name" value="HisK_dim/P_dom"/>
</dbReference>
<dbReference type="Gene3D" id="3.30.450.20">
    <property type="entry name" value="PAS domain"/>
    <property type="match status" value="1"/>
</dbReference>
<keyword evidence="4" id="KW-0808">Transferase</keyword>
<dbReference type="CDD" id="cd00082">
    <property type="entry name" value="HisKA"/>
    <property type="match status" value="1"/>
</dbReference>
<keyword evidence="3 6" id="KW-0597">Phosphoprotein</keyword>
<gene>
    <name evidence="12" type="ORF">SAMN05661077_2207</name>
</gene>
<dbReference type="PROSITE" id="PS50110">
    <property type="entry name" value="RESPONSE_REGULATORY"/>
    <property type="match status" value="1"/>
</dbReference>
<dbReference type="SMART" id="SM00086">
    <property type="entry name" value="PAC"/>
    <property type="match status" value="1"/>
</dbReference>
<dbReference type="InterPro" id="IPR036097">
    <property type="entry name" value="HisK_dim/P_sf"/>
</dbReference>
<dbReference type="SUPFAM" id="SSF55785">
    <property type="entry name" value="PYP-like sensor domain (PAS domain)"/>
    <property type="match status" value="1"/>
</dbReference>
<comment type="catalytic activity">
    <reaction evidence="1">
        <text>ATP + protein L-histidine = ADP + protein N-phospho-L-histidine.</text>
        <dbReference type="EC" id="2.7.13.3"/>
    </reaction>
</comment>
<dbReference type="AlphaFoldDB" id="A0A1G5G6Q3"/>
<sequence length="692" mass="74590">MSASESSPPGPPTDGSPGSGEDPSTAELRARLRQQEAVAELGEAGLRRASLQALFDRATAMLGELLEADLTKVLEWHPEVGVLLLKSGNGWREGLVGSATEPDGYGSPGGYTMLTERPVVVEDLAAETRFTPSELLREHGAVSGMTVVIQGPEGPYGVLAAFTRHSHTFSRHDVHFLQAVANVLAASLQRADTEERLRQSETGFRETFSHAGVGIAIMDIDGRLLEVNPAFAGIVGYDAGGLVEQGVSVADLTHPEDREETAAALEKLRSGEVPAVTLEKRYRREDGRTVWVQATDTSVPDREGRPKRVIGIIEDITRRREAQDALAEADRRRDVFLATLGHELRNPLTPIATTAEYLEDNCERVDPPRLREAAATISRQSAHLARITEDLLDLNRVKTGRISLRDEELDLRQVAQQAVESVAAEAERKGQRLEVELPDQPAGVRGDPVRLVQVLGNLLDNAVKYTPEEGTVRLNVSARDDQAEVVVQDTGQGIAPEHLPHLFEIFERGQPDQLACQGLGLGLSLVRNLVELHGGEVKATSHGSGQGSEFRVRLPAVGLSEEASGEEAGASPEGSGVVLLVEDNPDVASSLGFLLEVLGYEWRHAATGEQAFELAPSVRPALALIDIGLPDQSGFEVARRLREQLGATPLVALSGHPPSQFPDQPTDVFDDYLVKPPTADSLRHILARIGGG</sequence>
<dbReference type="Gene3D" id="3.40.50.2300">
    <property type="match status" value="1"/>
</dbReference>
<dbReference type="InterPro" id="IPR029016">
    <property type="entry name" value="GAF-like_dom_sf"/>
</dbReference>
<reference evidence="13" key="1">
    <citation type="submission" date="2016-10" db="EMBL/GenBank/DDBJ databases">
        <authorList>
            <person name="Varghese N."/>
        </authorList>
    </citation>
    <scope>NUCLEOTIDE SEQUENCE [LARGE SCALE GENOMIC DNA]</scope>
    <source>
        <strain evidence="13">HL 19</strain>
    </source>
</reference>
<dbReference type="PANTHER" id="PTHR43047:SF72">
    <property type="entry name" value="OSMOSENSING HISTIDINE PROTEIN KINASE SLN1"/>
    <property type="match status" value="1"/>
</dbReference>
<dbReference type="GO" id="GO:0000155">
    <property type="term" value="F:phosphorelay sensor kinase activity"/>
    <property type="evidence" value="ECO:0007669"/>
    <property type="project" value="InterPro"/>
</dbReference>
<dbReference type="InterPro" id="IPR001789">
    <property type="entry name" value="Sig_transdc_resp-reg_receiver"/>
</dbReference>
<feature type="compositionally biased region" description="Low complexity" evidence="7">
    <location>
        <begin position="15"/>
        <end position="25"/>
    </location>
</feature>
<dbReference type="Proteomes" id="UP000183104">
    <property type="component" value="Unassembled WGS sequence"/>
</dbReference>
<evidence type="ECO:0000259" key="8">
    <source>
        <dbReference type="PROSITE" id="PS50109"/>
    </source>
</evidence>
<dbReference type="PRINTS" id="PR00344">
    <property type="entry name" value="BCTRLSENSOR"/>
</dbReference>
<dbReference type="SMART" id="SM00387">
    <property type="entry name" value="HATPase_c"/>
    <property type="match status" value="1"/>
</dbReference>
<feature type="domain" description="PAS" evidence="10">
    <location>
        <begin position="200"/>
        <end position="272"/>
    </location>
</feature>
<evidence type="ECO:0000256" key="3">
    <source>
        <dbReference type="ARBA" id="ARBA00022553"/>
    </source>
</evidence>
<dbReference type="Gene3D" id="3.30.565.10">
    <property type="entry name" value="Histidine kinase-like ATPase, C-terminal domain"/>
    <property type="match status" value="1"/>
</dbReference>
<dbReference type="Pfam" id="PF08447">
    <property type="entry name" value="PAS_3"/>
    <property type="match status" value="1"/>
</dbReference>
<dbReference type="CDD" id="cd00075">
    <property type="entry name" value="HATPase"/>
    <property type="match status" value="1"/>
</dbReference>
<dbReference type="InterPro" id="IPR013655">
    <property type="entry name" value="PAS_fold_3"/>
</dbReference>
<dbReference type="Pfam" id="PF02518">
    <property type="entry name" value="HATPase_c"/>
    <property type="match status" value="1"/>
</dbReference>
<evidence type="ECO:0000256" key="4">
    <source>
        <dbReference type="ARBA" id="ARBA00022679"/>
    </source>
</evidence>
<feature type="domain" description="PAC" evidence="11">
    <location>
        <begin position="276"/>
        <end position="328"/>
    </location>
</feature>
<dbReference type="RefSeq" id="WP_082432872.1">
    <property type="nucleotide sequence ID" value="NZ_FMUN01000006.1"/>
</dbReference>